<dbReference type="EMBL" id="AZFI01000027">
    <property type="protein sequence ID" value="KRM29817.1"/>
    <property type="molecule type" value="Genomic_DNA"/>
</dbReference>
<name>A0ABR5PMI8_9LACO</name>
<keyword evidence="2" id="KW-1185">Reference proteome</keyword>
<dbReference type="Proteomes" id="UP000051217">
    <property type="component" value="Unassembled WGS sequence"/>
</dbReference>
<evidence type="ECO:0000313" key="2">
    <source>
        <dbReference type="Proteomes" id="UP000051217"/>
    </source>
</evidence>
<reference evidence="1 2" key="1">
    <citation type="journal article" date="2015" name="Genome Announc.">
        <title>Expanding the biotechnology potential of lactobacilli through comparative genomics of 213 strains and associated genera.</title>
        <authorList>
            <person name="Sun Z."/>
            <person name="Harris H.M."/>
            <person name="McCann A."/>
            <person name="Guo C."/>
            <person name="Argimon S."/>
            <person name="Zhang W."/>
            <person name="Yang X."/>
            <person name="Jeffery I.B."/>
            <person name="Cooney J.C."/>
            <person name="Kagawa T.F."/>
            <person name="Liu W."/>
            <person name="Song Y."/>
            <person name="Salvetti E."/>
            <person name="Wrobel A."/>
            <person name="Rasinkangas P."/>
            <person name="Parkhill J."/>
            <person name="Rea M.C."/>
            <person name="O'Sullivan O."/>
            <person name="Ritari J."/>
            <person name="Douillard F.P."/>
            <person name="Paul Ross R."/>
            <person name="Yang R."/>
            <person name="Briner A.E."/>
            <person name="Felis G.E."/>
            <person name="de Vos W.M."/>
            <person name="Barrangou R."/>
            <person name="Klaenhammer T.R."/>
            <person name="Caufield P.W."/>
            <person name="Cui Y."/>
            <person name="Zhang H."/>
            <person name="O'Toole P.W."/>
        </authorList>
    </citation>
    <scope>NUCLEOTIDE SEQUENCE [LARGE SCALE GENOMIC DNA]</scope>
    <source>
        <strain evidence="1 2">DSM 15836</strain>
    </source>
</reference>
<sequence length="68" mass="7924">MQSQRNFFSWTKLFIPNQVTFDRTRFNRLAQQLFPVIMALCHGLKQEYAQTGQIEIMDSLANALCQKG</sequence>
<comment type="caution">
    <text evidence="1">The sequence shown here is derived from an EMBL/GenBank/DDBJ whole genome shotgun (WGS) entry which is preliminary data.</text>
</comment>
<accession>A0ABR5PMI8</accession>
<evidence type="ECO:0000313" key="1">
    <source>
        <dbReference type="EMBL" id="KRM29817.1"/>
    </source>
</evidence>
<proteinExistence type="predicted"/>
<organism evidence="1 2">
    <name type="scientific">Ligilactobacillus acidipiscis DSM 15836</name>
    <dbReference type="NCBI Taxonomy" id="1423716"/>
    <lineage>
        <taxon>Bacteria</taxon>
        <taxon>Bacillati</taxon>
        <taxon>Bacillota</taxon>
        <taxon>Bacilli</taxon>
        <taxon>Lactobacillales</taxon>
        <taxon>Lactobacillaceae</taxon>
        <taxon>Ligilactobacillus</taxon>
    </lineage>
</organism>
<gene>
    <name evidence="1" type="ORF">FC65_GL001194</name>
</gene>
<protein>
    <submittedName>
        <fullName evidence="1">Uncharacterized protein</fullName>
    </submittedName>
</protein>